<gene>
    <name evidence="9" type="ORF">CNY62_12450</name>
</gene>
<dbReference type="STRING" id="2756.BFR44_03675"/>
<dbReference type="AlphaFoldDB" id="A0A291C180"/>
<keyword evidence="5 7" id="KW-1133">Transmembrane helix</keyword>
<feature type="transmembrane region" description="Helical" evidence="7">
    <location>
        <begin position="95"/>
        <end position="116"/>
    </location>
</feature>
<dbReference type="Gene3D" id="1.10.3730.20">
    <property type="match status" value="1"/>
</dbReference>
<dbReference type="EMBL" id="CP023483">
    <property type="protein sequence ID" value="ATF27110.1"/>
    <property type="molecule type" value="Genomic_DNA"/>
</dbReference>
<feature type="transmembrane region" description="Helical" evidence="7">
    <location>
        <begin position="32"/>
        <end position="57"/>
    </location>
</feature>
<sequence length="323" mass="35232">MPLYTNNNTATISVGSNKTTYLGGATLQRKKAYLALLTQTFIIGFSFLFVKIGLNYASPMDVLAHRFLLAFLVANLIVASGKISLTIDLKTIKRYAPLALFYPVLFFAFQAYGLVYTTSSEAGIIQATVPVFTLIIAGIMLKERTNLLQKSGIVLSVAGVIYISLMNSSVSGNYSFKGLAFITVSALSFAFYGVLVRKTMHNTNNSPFTLTYIILMLGAVVFTSLSVGLHVKENNLQNFFAPLLQWEYVVALLFLAVLSSLASSFLSIYGLKYIEASKAAVFNNLATLITVVAGVLFLNEQLHYYHVIGAVIILAGVFSANRK</sequence>
<evidence type="ECO:0000256" key="2">
    <source>
        <dbReference type="ARBA" id="ARBA00007362"/>
    </source>
</evidence>
<dbReference type="SUPFAM" id="SSF103481">
    <property type="entry name" value="Multidrug resistance efflux transporter EmrE"/>
    <property type="match status" value="2"/>
</dbReference>
<feature type="transmembrane region" description="Helical" evidence="7">
    <location>
        <begin position="176"/>
        <end position="196"/>
    </location>
</feature>
<feature type="transmembrane region" description="Helical" evidence="7">
    <location>
        <begin position="153"/>
        <end position="170"/>
    </location>
</feature>
<evidence type="ECO:0000313" key="10">
    <source>
        <dbReference type="Proteomes" id="UP000243591"/>
    </source>
</evidence>
<organism evidence="9 10">
    <name type="scientific">Brochothrix thermosphacta</name>
    <name type="common">Microbacterium thermosphactum</name>
    <dbReference type="NCBI Taxonomy" id="2756"/>
    <lineage>
        <taxon>Bacteria</taxon>
        <taxon>Bacillati</taxon>
        <taxon>Bacillota</taxon>
        <taxon>Bacilli</taxon>
        <taxon>Bacillales</taxon>
        <taxon>Listeriaceae</taxon>
        <taxon>Brochothrix</taxon>
    </lineage>
</organism>
<dbReference type="PANTHER" id="PTHR32322:SF18">
    <property type="entry name" value="S-ADENOSYLMETHIONINE_S-ADENOSYLHOMOCYSTEINE TRANSPORTER"/>
    <property type="match status" value="1"/>
</dbReference>
<feature type="transmembrane region" description="Helical" evidence="7">
    <location>
        <begin position="208"/>
        <end position="228"/>
    </location>
</feature>
<protein>
    <submittedName>
        <fullName evidence="9">EamA family transporter</fullName>
    </submittedName>
</protein>
<comment type="subcellular location">
    <subcellularLocation>
        <location evidence="1">Cell membrane</location>
        <topology evidence="1">Multi-pass membrane protein</topology>
    </subcellularLocation>
</comment>
<evidence type="ECO:0000256" key="1">
    <source>
        <dbReference type="ARBA" id="ARBA00004651"/>
    </source>
</evidence>
<name>A0A291C180_BROTH</name>
<feature type="domain" description="EamA" evidence="8">
    <location>
        <begin position="31"/>
        <end position="164"/>
    </location>
</feature>
<proteinExistence type="inferred from homology"/>
<feature type="transmembrane region" description="Helical" evidence="7">
    <location>
        <begin position="122"/>
        <end position="141"/>
    </location>
</feature>
<keyword evidence="10" id="KW-1185">Reference proteome</keyword>
<feature type="transmembrane region" description="Helical" evidence="7">
    <location>
        <begin position="248"/>
        <end position="269"/>
    </location>
</feature>
<dbReference type="Pfam" id="PF00892">
    <property type="entry name" value="EamA"/>
    <property type="match status" value="2"/>
</dbReference>
<evidence type="ECO:0000256" key="7">
    <source>
        <dbReference type="SAM" id="Phobius"/>
    </source>
</evidence>
<evidence type="ECO:0000256" key="6">
    <source>
        <dbReference type="ARBA" id="ARBA00023136"/>
    </source>
</evidence>
<accession>A0A291C180</accession>
<evidence type="ECO:0000313" key="9">
    <source>
        <dbReference type="EMBL" id="ATF27110.1"/>
    </source>
</evidence>
<dbReference type="PANTHER" id="PTHR32322">
    <property type="entry name" value="INNER MEMBRANE TRANSPORTER"/>
    <property type="match status" value="1"/>
</dbReference>
<dbReference type="Proteomes" id="UP000243591">
    <property type="component" value="Chromosome"/>
</dbReference>
<evidence type="ECO:0000256" key="5">
    <source>
        <dbReference type="ARBA" id="ARBA00022989"/>
    </source>
</evidence>
<reference evidence="9 10" key="1">
    <citation type="submission" date="2017-09" db="EMBL/GenBank/DDBJ databases">
        <title>Complete Genome Sequences of Two Strains of the Meat Spoilage Bacterium Brochothrix thermosphacta Isolated from Ground Chicken.</title>
        <authorList>
            <person name="Paoli G.C."/>
            <person name="Wijey C."/>
            <person name="Chen C.-Y."/>
            <person name="Nguyen L."/>
            <person name="Yan X."/>
            <person name="Irwin P.L."/>
        </authorList>
    </citation>
    <scope>NUCLEOTIDE SEQUENCE [LARGE SCALE GENOMIC DNA]</scope>
    <source>
        <strain evidence="9 10">BI</strain>
    </source>
</reference>
<feature type="transmembrane region" description="Helical" evidence="7">
    <location>
        <begin position="304"/>
        <end position="321"/>
    </location>
</feature>
<dbReference type="InterPro" id="IPR050638">
    <property type="entry name" value="AA-Vitamin_Transporters"/>
</dbReference>
<keyword evidence="6 7" id="KW-0472">Membrane</keyword>
<evidence type="ECO:0000259" key="8">
    <source>
        <dbReference type="Pfam" id="PF00892"/>
    </source>
</evidence>
<evidence type="ECO:0000256" key="3">
    <source>
        <dbReference type="ARBA" id="ARBA00022475"/>
    </source>
</evidence>
<feature type="transmembrane region" description="Helical" evidence="7">
    <location>
        <begin position="281"/>
        <end position="298"/>
    </location>
</feature>
<dbReference type="InterPro" id="IPR000620">
    <property type="entry name" value="EamA_dom"/>
</dbReference>
<dbReference type="GO" id="GO:0005886">
    <property type="term" value="C:plasma membrane"/>
    <property type="evidence" value="ECO:0007669"/>
    <property type="project" value="UniProtKB-SubCell"/>
</dbReference>
<feature type="domain" description="EamA" evidence="8">
    <location>
        <begin position="177"/>
        <end position="319"/>
    </location>
</feature>
<feature type="transmembrane region" description="Helical" evidence="7">
    <location>
        <begin position="63"/>
        <end position="83"/>
    </location>
</feature>
<dbReference type="KEGG" id="bths:CNY62_12450"/>
<comment type="similarity">
    <text evidence="2">Belongs to the EamA transporter family.</text>
</comment>
<evidence type="ECO:0000256" key="4">
    <source>
        <dbReference type="ARBA" id="ARBA00022692"/>
    </source>
</evidence>
<dbReference type="InterPro" id="IPR037185">
    <property type="entry name" value="EmrE-like"/>
</dbReference>
<keyword evidence="4 7" id="KW-0812">Transmembrane</keyword>
<keyword evidence="3" id="KW-1003">Cell membrane</keyword>